<evidence type="ECO:0000256" key="2">
    <source>
        <dbReference type="ARBA" id="ARBA00022516"/>
    </source>
</evidence>
<dbReference type="SUPFAM" id="SSF53756">
    <property type="entry name" value="UDP-Glycosyltransferase/glycogen phosphorylase"/>
    <property type="match status" value="1"/>
</dbReference>
<evidence type="ECO:0000256" key="4">
    <source>
        <dbReference type="ARBA" id="ARBA00022676"/>
    </source>
</evidence>
<name>A0A644TSJ3_9ZZZZ</name>
<dbReference type="GO" id="GO:0008915">
    <property type="term" value="F:lipid-A-disaccharide synthase activity"/>
    <property type="evidence" value="ECO:0007669"/>
    <property type="project" value="UniProtKB-EC"/>
</dbReference>
<organism evidence="8">
    <name type="scientific">bioreactor metagenome</name>
    <dbReference type="NCBI Taxonomy" id="1076179"/>
    <lineage>
        <taxon>unclassified sequences</taxon>
        <taxon>metagenomes</taxon>
        <taxon>ecological metagenomes</taxon>
    </lineage>
</organism>
<comment type="catalytic activity">
    <reaction evidence="7">
        <text>a lipid X + a UDP-2-N,3-O-bis[(3R)-3-hydroxyacyl]-alpha-D-glucosamine = a lipid A disaccharide + UDP + H(+)</text>
        <dbReference type="Rhea" id="RHEA:67828"/>
        <dbReference type="ChEBI" id="CHEBI:15378"/>
        <dbReference type="ChEBI" id="CHEBI:58223"/>
        <dbReference type="ChEBI" id="CHEBI:137748"/>
        <dbReference type="ChEBI" id="CHEBI:176338"/>
        <dbReference type="ChEBI" id="CHEBI:176343"/>
        <dbReference type="EC" id="2.4.1.182"/>
    </reaction>
</comment>
<evidence type="ECO:0000256" key="7">
    <source>
        <dbReference type="ARBA" id="ARBA00048975"/>
    </source>
</evidence>
<evidence type="ECO:0000256" key="5">
    <source>
        <dbReference type="ARBA" id="ARBA00022679"/>
    </source>
</evidence>
<dbReference type="InterPro" id="IPR003835">
    <property type="entry name" value="Glyco_trans_19"/>
</dbReference>
<dbReference type="GO" id="GO:0009245">
    <property type="term" value="P:lipid A biosynthetic process"/>
    <property type="evidence" value="ECO:0007669"/>
    <property type="project" value="UniProtKB-KW"/>
</dbReference>
<evidence type="ECO:0000256" key="1">
    <source>
        <dbReference type="ARBA" id="ARBA00012687"/>
    </source>
</evidence>
<comment type="caution">
    <text evidence="8">The sequence shown here is derived from an EMBL/GenBank/DDBJ whole genome shotgun (WGS) entry which is preliminary data.</text>
</comment>
<evidence type="ECO:0000256" key="6">
    <source>
        <dbReference type="ARBA" id="ARBA00023098"/>
    </source>
</evidence>
<sequence>MKYYIIAGEVSGDLHASYLMKEIKFWDEAAEFRAWGGDRMQKEGATLVKHIKDMNFMGFVEVLANLKAILNNLRECKKDIMAYNPDCVIFVDYPGFNLRIASFCHLKGLKTFYYISPKVWAWKKGRISIMKKVLTKLFVIFPFEKEFFQKYNFDVEYYGNPLLDEIQDYRKTQDKEIFLKENSLGDKPIVALLPGSRVQEIKNILSIQMSLVEKFPDFDFVIAGLDTYNEAFYRKYMHDTDAKIVFNKIYSLLNVSYCAVVCSGTATLETALFNVPEVVCYKANPISFAIGKMLVNLKFISLVNIILNRKVVVELLQKDWNEQSLEKEFRKIAYDKKYRTEMEMNYSNLQTILGSAGASKKIAKRMYEIISK</sequence>
<keyword evidence="2" id="KW-0444">Lipid biosynthesis</keyword>
<evidence type="ECO:0000256" key="3">
    <source>
        <dbReference type="ARBA" id="ARBA00022556"/>
    </source>
</evidence>
<evidence type="ECO:0000313" key="8">
    <source>
        <dbReference type="EMBL" id="MPL69968.1"/>
    </source>
</evidence>
<proteinExistence type="predicted"/>
<dbReference type="Pfam" id="PF02684">
    <property type="entry name" value="LpxB"/>
    <property type="match status" value="1"/>
</dbReference>
<accession>A0A644TSJ3</accession>
<keyword evidence="5 8" id="KW-0808">Transferase</keyword>
<protein>
    <recommendedName>
        <fullName evidence="1">lipid-A-disaccharide synthase</fullName>
        <ecNumber evidence="1">2.4.1.182</ecNumber>
    </recommendedName>
</protein>
<reference evidence="8" key="1">
    <citation type="submission" date="2019-08" db="EMBL/GenBank/DDBJ databases">
        <authorList>
            <person name="Kucharzyk K."/>
            <person name="Murdoch R.W."/>
            <person name="Higgins S."/>
            <person name="Loffler F."/>
        </authorList>
    </citation>
    <scope>NUCLEOTIDE SEQUENCE</scope>
</reference>
<dbReference type="EMBL" id="VSSQ01000050">
    <property type="protein sequence ID" value="MPL69968.1"/>
    <property type="molecule type" value="Genomic_DNA"/>
</dbReference>
<dbReference type="PANTHER" id="PTHR30372:SF4">
    <property type="entry name" value="LIPID-A-DISACCHARIDE SYNTHASE, MITOCHONDRIAL-RELATED"/>
    <property type="match status" value="1"/>
</dbReference>
<dbReference type="GO" id="GO:0016020">
    <property type="term" value="C:membrane"/>
    <property type="evidence" value="ECO:0007669"/>
    <property type="project" value="GOC"/>
</dbReference>
<keyword evidence="3" id="KW-0441">Lipid A biosynthesis</keyword>
<keyword evidence="6" id="KW-0443">Lipid metabolism</keyword>
<dbReference type="GO" id="GO:0005543">
    <property type="term" value="F:phospholipid binding"/>
    <property type="evidence" value="ECO:0007669"/>
    <property type="project" value="TreeGrafter"/>
</dbReference>
<dbReference type="NCBIfam" id="TIGR00215">
    <property type="entry name" value="lpxB"/>
    <property type="match status" value="1"/>
</dbReference>
<dbReference type="EC" id="2.4.1.182" evidence="1"/>
<dbReference type="AlphaFoldDB" id="A0A644TSJ3"/>
<dbReference type="PANTHER" id="PTHR30372">
    <property type="entry name" value="LIPID-A-DISACCHARIDE SYNTHASE"/>
    <property type="match status" value="1"/>
</dbReference>
<gene>
    <name evidence="8" type="primary">lpxB_3</name>
    <name evidence="8" type="ORF">SDC9_15719</name>
</gene>
<keyword evidence="4 8" id="KW-0328">Glycosyltransferase</keyword>